<feature type="domain" description="ComEC/Rec2-related protein" evidence="7">
    <location>
        <begin position="142"/>
        <end position="398"/>
    </location>
</feature>
<keyword evidence="2" id="KW-1003">Cell membrane</keyword>
<feature type="transmembrane region" description="Helical" evidence="6">
    <location>
        <begin position="369"/>
        <end position="398"/>
    </location>
</feature>
<feature type="transmembrane region" description="Helical" evidence="6">
    <location>
        <begin position="294"/>
        <end position="315"/>
    </location>
</feature>
<dbReference type="InterPro" id="IPR052159">
    <property type="entry name" value="Competence_DNA_uptake"/>
</dbReference>
<evidence type="ECO:0000256" key="3">
    <source>
        <dbReference type="ARBA" id="ARBA00022692"/>
    </source>
</evidence>
<name>A0A6G5QI30_9BACT</name>
<evidence type="ECO:0000256" key="1">
    <source>
        <dbReference type="ARBA" id="ARBA00004651"/>
    </source>
</evidence>
<accession>A0A6G5QI30</accession>
<evidence type="ECO:0000256" key="2">
    <source>
        <dbReference type="ARBA" id="ARBA00022475"/>
    </source>
</evidence>
<feature type="transmembrane region" description="Helical" evidence="6">
    <location>
        <begin position="195"/>
        <end position="213"/>
    </location>
</feature>
<keyword evidence="5 6" id="KW-0472">Membrane</keyword>
<evidence type="ECO:0000313" key="9">
    <source>
        <dbReference type="Proteomes" id="UP000503264"/>
    </source>
</evidence>
<dbReference type="PANTHER" id="PTHR30619">
    <property type="entry name" value="DNA INTERNALIZATION/COMPETENCE PROTEIN COMEC/REC2"/>
    <property type="match status" value="1"/>
</dbReference>
<feature type="transmembrane region" description="Helical" evidence="6">
    <location>
        <begin position="327"/>
        <end position="348"/>
    </location>
</feature>
<comment type="subcellular location">
    <subcellularLocation>
        <location evidence="1">Cell membrane</location>
        <topology evidence="1">Multi-pass membrane protein</topology>
    </subcellularLocation>
</comment>
<evidence type="ECO:0000313" key="8">
    <source>
        <dbReference type="EMBL" id="QCD45363.1"/>
    </source>
</evidence>
<evidence type="ECO:0000256" key="6">
    <source>
        <dbReference type="SAM" id="Phobius"/>
    </source>
</evidence>
<dbReference type="AlphaFoldDB" id="A0A6G5QI30"/>
<dbReference type="GO" id="GO:0005886">
    <property type="term" value="C:plasma membrane"/>
    <property type="evidence" value="ECO:0007669"/>
    <property type="project" value="UniProtKB-SubCell"/>
</dbReference>
<proteinExistence type="predicted"/>
<sequence>MLFWLFIFALFFVNLFSEFLRYSDFMDAGEQDIKAVVLRSYVKQNKGLPYSVLYLKSENFSFYTTSRSKFKQNDYLNLTIHSVDVKFLDFISNKFYMPTSYVKIEPYKHSPTLRDSLISAINSQHQNAKISELYSALFLADSISKELRDDVTLLGVSHLVAISGYHLGVIFSLIFLLLTPILRPLYQKFCPWRDYKFDIFILAFVICVFYFLLLGFVPSFLRAFCMAVFGFFMLLRGIKILNFQTLSTCVGICIALFPSLLFNIGFYLSCMGVFYIFIYLKYFKDRFGFMAHSVFLNFYLFFVMQIPVLFFFPIISFAQFLVIPASYAFIIFYPASLVFHLAGFGSVFDDLLLKFLNFKAEFISVDIKFYEFLMFNALSILAIKFRLIAVILPIFGILKFALLV</sequence>
<dbReference type="Proteomes" id="UP000503264">
    <property type="component" value="Chromosome"/>
</dbReference>
<reference evidence="8 9" key="1">
    <citation type="submission" date="2016-07" db="EMBL/GenBank/DDBJ databases">
        <title>Comparative genomics of the Campylobacter concisus group.</title>
        <authorList>
            <person name="Miller W.G."/>
            <person name="Yee E."/>
            <person name="Chapman M.H."/>
            <person name="Huynh S."/>
            <person name="Bono J.L."/>
            <person name="On S.L.W."/>
            <person name="StLeger J."/>
            <person name="Foster G."/>
            <person name="Parker C.T."/>
        </authorList>
    </citation>
    <scope>NUCLEOTIDE SEQUENCE [LARGE SCALE GENOMIC DNA]</scope>
    <source>
        <strain evidence="8 9">CCUG 21559</strain>
    </source>
</reference>
<feature type="transmembrane region" description="Helical" evidence="6">
    <location>
        <begin position="164"/>
        <end position="183"/>
    </location>
</feature>
<keyword evidence="9" id="KW-1185">Reference proteome</keyword>
<dbReference type="EMBL" id="CP012542">
    <property type="protein sequence ID" value="QCD45363.1"/>
    <property type="molecule type" value="Genomic_DNA"/>
</dbReference>
<evidence type="ECO:0000256" key="4">
    <source>
        <dbReference type="ARBA" id="ARBA00022989"/>
    </source>
</evidence>
<dbReference type="NCBIfam" id="TIGR00360">
    <property type="entry name" value="ComEC_N-term"/>
    <property type="match status" value="1"/>
</dbReference>
<dbReference type="PANTHER" id="PTHR30619:SF1">
    <property type="entry name" value="RECOMBINATION PROTEIN 2"/>
    <property type="match status" value="1"/>
</dbReference>
<evidence type="ECO:0000256" key="5">
    <source>
        <dbReference type="ARBA" id="ARBA00023136"/>
    </source>
</evidence>
<organism evidence="8 9">
    <name type="scientific">Campylobacter mucosalis CCUG 21559</name>
    <dbReference type="NCBI Taxonomy" id="1032067"/>
    <lineage>
        <taxon>Bacteria</taxon>
        <taxon>Pseudomonadati</taxon>
        <taxon>Campylobacterota</taxon>
        <taxon>Epsilonproteobacteria</taxon>
        <taxon>Campylobacterales</taxon>
        <taxon>Campylobacteraceae</taxon>
        <taxon>Campylobacter</taxon>
    </lineage>
</organism>
<keyword evidence="4 6" id="KW-1133">Transmembrane helix</keyword>
<gene>
    <name evidence="8" type="ORF">CMUC_1613</name>
</gene>
<dbReference type="Pfam" id="PF03772">
    <property type="entry name" value="Competence"/>
    <property type="match status" value="1"/>
</dbReference>
<dbReference type="InterPro" id="IPR004477">
    <property type="entry name" value="ComEC_N"/>
</dbReference>
<feature type="transmembrane region" description="Helical" evidence="6">
    <location>
        <begin position="264"/>
        <end position="282"/>
    </location>
</feature>
<evidence type="ECO:0000259" key="7">
    <source>
        <dbReference type="Pfam" id="PF03772"/>
    </source>
</evidence>
<keyword evidence="3 6" id="KW-0812">Transmembrane</keyword>
<protein>
    <submittedName>
        <fullName evidence="8">Competence protein, ComEC family</fullName>
    </submittedName>
</protein>